<dbReference type="PANTHER" id="PTHR31175:SF82">
    <property type="entry name" value="AUXIN-RESPONSIVE PROTEIN SAUR65"/>
    <property type="match status" value="1"/>
</dbReference>
<keyword evidence="2" id="KW-1185">Reference proteome</keyword>
<gene>
    <name evidence="3" type="primary">LOC105111035</name>
</gene>
<evidence type="ECO:0000313" key="3">
    <source>
        <dbReference type="RefSeq" id="XP_011004575.1"/>
    </source>
</evidence>
<dbReference type="Proteomes" id="UP000694918">
    <property type="component" value="Unplaced"/>
</dbReference>
<accession>A0AAJ6T5B7</accession>
<dbReference type="Pfam" id="PF02519">
    <property type="entry name" value="Auxin_inducible"/>
    <property type="match status" value="1"/>
</dbReference>
<evidence type="ECO:0000256" key="1">
    <source>
        <dbReference type="ARBA" id="ARBA00006974"/>
    </source>
</evidence>
<dbReference type="KEGG" id="peu:105111035"/>
<evidence type="ECO:0000313" key="2">
    <source>
        <dbReference type="Proteomes" id="UP000694918"/>
    </source>
</evidence>
<proteinExistence type="inferred from homology"/>
<dbReference type="InterPro" id="IPR003676">
    <property type="entry name" value="SAUR_fam"/>
</dbReference>
<dbReference type="RefSeq" id="XP_011004575.1">
    <property type="nucleotide sequence ID" value="XM_011006273.1"/>
</dbReference>
<protein>
    <submittedName>
        <fullName evidence="3">Uncharacterized protein LOC105111035</fullName>
    </submittedName>
</protein>
<sequence>MDLENGNSSFVAKKGHFVVYTVDWKRFTIPLEYLSNEIFRELFKMSEEEFGVSSDMPIRFPCESAYMDYILALIRRGIAKDFEKVVINSITTGQYCSISASSDDGHACATCLSWKLCLNSEFQRQKQTRKVKGKGQA</sequence>
<dbReference type="PANTHER" id="PTHR31175">
    <property type="entry name" value="AUXIN-RESPONSIVE FAMILY PROTEIN"/>
    <property type="match status" value="1"/>
</dbReference>
<reference evidence="3" key="1">
    <citation type="submission" date="2025-08" db="UniProtKB">
        <authorList>
            <consortium name="RefSeq"/>
        </authorList>
    </citation>
    <scope>IDENTIFICATION</scope>
</reference>
<dbReference type="GeneID" id="105111035"/>
<name>A0AAJ6T5B7_POPEU</name>
<dbReference type="GO" id="GO:0009733">
    <property type="term" value="P:response to auxin"/>
    <property type="evidence" value="ECO:0007669"/>
    <property type="project" value="InterPro"/>
</dbReference>
<organism evidence="2 3">
    <name type="scientific">Populus euphratica</name>
    <name type="common">Euphrates poplar</name>
    <dbReference type="NCBI Taxonomy" id="75702"/>
    <lineage>
        <taxon>Eukaryota</taxon>
        <taxon>Viridiplantae</taxon>
        <taxon>Streptophyta</taxon>
        <taxon>Embryophyta</taxon>
        <taxon>Tracheophyta</taxon>
        <taxon>Spermatophyta</taxon>
        <taxon>Magnoliopsida</taxon>
        <taxon>eudicotyledons</taxon>
        <taxon>Gunneridae</taxon>
        <taxon>Pentapetalae</taxon>
        <taxon>rosids</taxon>
        <taxon>fabids</taxon>
        <taxon>Malpighiales</taxon>
        <taxon>Salicaceae</taxon>
        <taxon>Saliceae</taxon>
        <taxon>Populus</taxon>
    </lineage>
</organism>
<comment type="similarity">
    <text evidence="1">Belongs to the ARG7 family.</text>
</comment>
<dbReference type="AlphaFoldDB" id="A0AAJ6T5B7"/>